<reference evidence="10" key="1">
    <citation type="submission" date="2020-11" db="EMBL/GenBank/DDBJ databases">
        <authorList>
            <person name="Kim M.K."/>
        </authorList>
    </citation>
    <scope>NUCLEOTIDE SEQUENCE</scope>
    <source>
        <strain evidence="10">BT350</strain>
    </source>
</reference>
<comment type="subcellular location">
    <subcellularLocation>
        <location evidence="1">Periplasm</location>
    </subcellularLocation>
</comment>
<keyword evidence="7" id="KW-0564">Palmitate</keyword>
<comment type="similarity">
    <text evidence="2">Belongs to the bacterial solute-binding protein 1 family.</text>
</comment>
<dbReference type="Pfam" id="PF01547">
    <property type="entry name" value="SBP_bac_1"/>
    <property type="match status" value="1"/>
</dbReference>
<keyword evidence="6" id="KW-0472">Membrane</keyword>
<comment type="caution">
    <text evidence="10">The sequence shown here is derived from an EMBL/GenBank/DDBJ whole genome shotgun (WGS) entry which is preliminary data.</text>
</comment>
<gene>
    <name evidence="10" type="ORF">I2H38_18905</name>
</gene>
<dbReference type="PANTHER" id="PTHR43649:SF33">
    <property type="entry name" value="POLYGALACTURONAN_RHAMNOGALACTURONAN-BINDING PROTEIN YTCQ"/>
    <property type="match status" value="1"/>
</dbReference>
<evidence type="ECO:0000256" key="4">
    <source>
        <dbReference type="ARBA" id="ARBA00022729"/>
    </source>
</evidence>
<evidence type="ECO:0000313" key="11">
    <source>
        <dbReference type="Proteomes" id="UP000599312"/>
    </source>
</evidence>
<feature type="signal peptide" evidence="9">
    <location>
        <begin position="1"/>
        <end position="29"/>
    </location>
</feature>
<dbReference type="AlphaFoldDB" id="A0A931BR91"/>
<evidence type="ECO:0000256" key="5">
    <source>
        <dbReference type="ARBA" id="ARBA00022764"/>
    </source>
</evidence>
<name>A0A931BR91_9HYPH</name>
<keyword evidence="4 9" id="KW-0732">Signal</keyword>
<proteinExistence type="inferred from homology"/>
<feature type="chain" id="PRO_5037804513" evidence="9">
    <location>
        <begin position="30"/>
        <end position="429"/>
    </location>
</feature>
<keyword evidence="3" id="KW-1003">Cell membrane</keyword>
<dbReference type="PANTHER" id="PTHR43649">
    <property type="entry name" value="ARABINOSE-BINDING PROTEIN-RELATED"/>
    <property type="match status" value="1"/>
</dbReference>
<organism evidence="10 11">
    <name type="scientific">Microvirga alba</name>
    <dbReference type="NCBI Taxonomy" id="2791025"/>
    <lineage>
        <taxon>Bacteria</taxon>
        <taxon>Pseudomonadati</taxon>
        <taxon>Pseudomonadota</taxon>
        <taxon>Alphaproteobacteria</taxon>
        <taxon>Hyphomicrobiales</taxon>
        <taxon>Methylobacteriaceae</taxon>
        <taxon>Microvirga</taxon>
    </lineage>
</organism>
<evidence type="ECO:0000256" key="1">
    <source>
        <dbReference type="ARBA" id="ARBA00004418"/>
    </source>
</evidence>
<dbReference type="GO" id="GO:0042597">
    <property type="term" value="C:periplasmic space"/>
    <property type="evidence" value="ECO:0007669"/>
    <property type="project" value="UniProtKB-SubCell"/>
</dbReference>
<evidence type="ECO:0000256" key="8">
    <source>
        <dbReference type="ARBA" id="ARBA00023288"/>
    </source>
</evidence>
<sequence length="429" mass="45713">MFRINKGQRLAVLTASVLMTTAATGVAKADPLLFWSTAATPVEETKMMREQVLAGFGKPVQYLAQDPGPFATRIGAEAQAGKGTIGIIGGLHGELASFSSGFVDLSDVVGKSGAKVNGAYAALGKLGTSEQKYVPWMQATYIMAANKKALQYLPKGADLNNLTYAQLIEWGKTMRQATGSPKIGLPAGPKGLIHRFFQGYLYPSYTGSNVVKFRSPEAEKMWGDFKALWAETDPGSNNYGFMQEPLMAGQVWVAWEHTARLKDAFDKMPDDFVAFPVPAGPAGRGFMPVVVGISVPKTSPDAAEAKALAAYMLKPETQITTLRVTGFFPVVDVTLPADMPPSVRLSGAAVAAQSSASNAKPSLLPVGLGDLNGKFNKAFSDTFQRIVLRGEDVKAVLAQQGDVVKSILDEAKAPCWAPDPTTQNVCTVE</sequence>
<evidence type="ECO:0000256" key="3">
    <source>
        <dbReference type="ARBA" id="ARBA00022475"/>
    </source>
</evidence>
<evidence type="ECO:0000256" key="6">
    <source>
        <dbReference type="ARBA" id="ARBA00023136"/>
    </source>
</evidence>
<dbReference type="Proteomes" id="UP000599312">
    <property type="component" value="Unassembled WGS sequence"/>
</dbReference>
<accession>A0A931BR91</accession>
<evidence type="ECO:0000256" key="9">
    <source>
        <dbReference type="SAM" id="SignalP"/>
    </source>
</evidence>
<dbReference type="InterPro" id="IPR006059">
    <property type="entry name" value="SBP"/>
</dbReference>
<keyword evidence="8" id="KW-0449">Lipoprotein</keyword>
<dbReference type="InterPro" id="IPR050490">
    <property type="entry name" value="Bact_solute-bd_prot1"/>
</dbReference>
<dbReference type="RefSeq" id="WP_196273430.1">
    <property type="nucleotide sequence ID" value="NZ_JADQDO010000013.1"/>
</dbReference>
<evidence type="ECO:0000256" key="7">
    <source>
        <dbReference type="ARBA" id="ARBA00023139"/>
    </source>
</evidence>
<dbReference type="Gene3D" id="3.40.190.10">
    <property type="entry name" value="Periplasmic binding protein-like II"/>
    <property type="match status" value="1"/>
</dbReference>
<evidence type="ECO:0000313" key="10">
    <source>
        <dbReference type="EMBL" id="MBF9235436.1"/>
    </source>
</evidence>
<keyword evidence="5" id="KW-0574">Periplasm</keyword>
<evidence type="ECO:0000256" key="2">
    <source>
        <dbReference type="ARBA" id="ARBA00008520"/>
    </source>
</evidence>
<dbReference type="EMBL" id="JADQDO010000013">
    <property type="protein sequence ID" value="MBF9235436.1"/>
    <property type="molecule type" value="Genomic_DNA"/>
</dbReference>
<protein>
    <submittedName>
        <fullName evidence="10">Extracellular solute-binding protein</fullName>
    </submittedName>
</protein>
<keyword evidence="11" id="KW-1185">Reference proteome</keyword>
<dbReference type="SUPFAM" id="SSF53850">
    <property type="entry name" value="Periplasmic binding protein-like II"/>
    <property type="match status" value="1"/>
</dbReference>